<dbReference type="Gene3D" id="4.10.280.10">
    <property type="entry name" value="Helix-loop-helix DNA-binding domain"/>
    <property type="match status" value="1"/>
</dbReference>
<dbReference type="GO" id="GO:0000981">
    <property type="term" value="F:DNA-binding transcription factor activity, RNA polymerase II-specific"/>
    <property type="evidence" value="ECO:0007669"/>
    <property type="project" value="TreeGrafter"/>
</dbReference>
<dbReference type="PROSITE" id="PS50888">
    <property type="entry name" value="BHLH"/>
    <property type="match status" value="1"/>
</dbReference>
<evidence type="ECO:0000313" key="9">
    <source>
        <dbReference type="Proteomes" id="UP000799324"/>
    </source>
</evidence>
<dbReference type="Pfam" id="PF00010">
    <property type="entry name" value="HLH"/>
    <property type="match status" value="1"/>
</dbReference>
<evidence type="ECO:0000256" key="5">
    <source>
        <dbReference type="ARBA" id="ARBA00023242"/>
    </source>
</evidence>
<dbReference type="InterPro" id="IPR036638">
    <property type="entry name" value="HLH_DNA-bd_sf"/>
</dbReference>
<evidence type="ECO:0000259" key="7">
    <source>
        <dbReference type="PROSITE" id="PS50888"/>
    </source>
</evidence>
<keyword evidence="5" id="KW-0539">Nucleus</keyword>
<feature type="compositionally biased region" description="Basic and acidic residues" evidence="6">
    <location>
        <begin position="339"/>
        <end position="352"/>
    </location>
</feature>
<dbReference type="InterPro" id="IPR052207">
    <property type="entry name" value="Max-like/E-box_TFs"/>
</dbReference>
<dbReference type="EMBL" id="MU004315">
    <property type="protein sequence ID" value="KAF2658371.1"/>
    <property type="molecule type" value="Genomic_DNA"/>
</dbReference>
<sequence length="440" mass="48086">MESAMDGKDPPPFGCTCPTLVACASSNEFFAGSPPALNGPQLLSESENQLLANFFSREAAFDFSNDSKTAIDEFNWPYIAPANVHQVSTTIPDQAQLYRNTEHFLGPGTFGAHHFPTIQQDDPQVLQAASTLWQNNQATHANSRSYSVPSIPSMHGFSLSSPDGSALNGNGMNGLPMIPTSHDLMHHHSAMAPLAPQHSEPSPMDAQVATHFGQTHQPAPVYVQLDQPPTKLKRSYTYGTDSAFNPNGYAAPSPNAEHDVTQRMMQTLKFAQQPMPRDPVLPPGAMRGGITSDGEEPSEETSDSVDEDARPKKRRKGKSSIKEEHSAASRRKSSSTARQAKDRKASADESSNKKKRGSIAAQKAQRENLTEEQKRSNHIASEQKRRNLIKRGFDDLHELVPEIRAGGLSKSAILLEAAAFLEKVIADNESYKDLYKFPDG</sequence>
<feature type="region of interest" description="Disordered" evidence="6">
    <location>
        <begin position="272"/>
        <end position="386"/>
    </location>
</feature>
<evidence type="ECO:0000256" key="2">
    <source>
        <dbReference type="ARBA" id="ARBA00023015"/>
    </source>
</evidence>
<dbReference type="OrthoDB" id="5778525at2759"/>
<feature type="region of interest" description="Disordered" evidence="6">
    <location>
        <begin position="236"/>
        <end position="256"/>
    </location>
</feature>
<dbReference type="AlphaFoldDB" id="A0A6A6TGB7"/>
<accession>A0A6A6TGB7</accession>
<feature type="compositionally biased region" description="Acidic residues" evidence="6">
    <location>
        <begin position="293"/>
        <end position="306"/>
    </location>
</feature>
<dbReference type="Proteomes" id="UP000799324">
    <property type="component" value="Unassembled WGS sequence"/>
</dbReference>
<dbReference type="GO" id="GO:0046983">
    <property type="term" value="F:protein dimerization activity"/>
    <property type="evidence" value="ECO:0007669"/>
    <property type="project" value="InterPro"/>
</dbReference>
<keyword evidence="3" id="KW-0238">DNA-binding</keyword>
<keyword evidence="2" id="KW-0805">Transcription regulation</keyword>
<dbReference type="SUPFAM" id="SSF47459">
    <property type="entry name" value="HLH, helix-loop-helix DNA-binding domain"/>
    <property type="match status" value="1"/>
</dbReference>
<dbReference type="SMART" id="SM00353">
    <property type="entry name" value="HLH"/>
    <property type="match status" value="1"/>
</dbReference>
<evidence type="ECO:0000256" key="1">
    <source>
        <dbReference type="ARBA" id="ARBA00004123"/>
    </source>
</evidence>
<organism evidence="8 9">
    <name type="scientific">Lophiostoma macrostomum CBS 122681</name>
    <dbReference type="NCBI Taxonomy" id="1314788"/>
    <lineage>
        <taxon>Eukaryota</taxon>
        <taxon>Fungi</taxon>
        <taxon>Dikarya</taxon>
        <taxon>Ascomycota</taxon>
        <taxon>Pezizomycotina</taxon>
        <taxon>Dothideomycetes</taxon>
        <taxon>Pleosporomycetidae</taxon>
        <taxon>Pleosporales</taxon>
        <taxon>Lophiostomataceae</taxon>
        <taxon>Lophiostoma</taxon>
    </lineage>
</organism>
<dbReference type="PANTHER" id="PTHR15741:SF27">
    <property type="entry name" value="TRANSCRIPTION FACTOR AP-4"/>
    <property type="match status" value="1"/>
</dbReference>
<dbReference type="GO" id="GO:0000978">
    <property type="term" value="F:RNA polymerase II cis-regulatory region sequence-specific DNA binding"/>
    <property type="evidence" value="ECO:0007669"/>
    <property type="project" value="TreeGrafter"/>
</dbReference>
<dbReference type="PANTHER" id="PTHR15741">
    <property type="entry name" value="BASIC HELIX-LOOP-HELIX ZIP TRANSCRIPTION FACTOR"/>
    <property type="match status" value="1"/>
</dbReference>
<dbReference type="InterPro" id="IPR011598">
    <property type="entry name" value="bHLH_dom"/>
</dbReference>
<keyword evidence="9" id="KW-1185">Reference proteome</keyword>
<evidence type="ECO:0000256" key="3">
    <source>
        <dbReference type="ARBA" id="ARBA00023125"/>
    </source>
</evidence>
<proteinExistence type="predicted"/>
<protein>
    <recommendedName>
        <fullName evidence="7">BHLH domain-containing protein</fullName>
    </recommendedName>
</protein>
<feature type="domain" description="BHLH" evidence="7">
    <location>
        <begin position="373"/>
        <end position="424"/>
    </location>
</feature>
<name>A0A6A6TGB7_9PLEO</name>
<evidence type="ECO:0000256" key="6">
    <source>
        <dbReference type="SAM" id="MobiDB-lite"/>
    </source>
</evidence>
<comment type="subcellular location">
    <subcellularLocation>
        <location evidence="1">Nucleus</location>
    </subcellularLocation>
</comment>
<gene>
    <name evidence="8" type="ORF">K491DRAFT_652920</name>
</gene>
<reference evidence="8" key="1">
    <citation type="journal article" date="2020" name="Stud. Mycol.">
        <title>101 Dothideomycetes genomes: a test case for predicting lifestyles and emergence of pathogens.</title>
        <authorList>
            <person name="Haridas S."/>
            <person name="Albert R."/>
            <person name="Binder M."/>
            <person name="Bloem J."/>
            <person name="Labutti K."/>
            <person name="Salamov A."/>
            <person name="Andreopoulos B."/>
            <person name="Baker S."/>
            <person name="Barry K."/>
            <person name="Bills G."/>
            <person name="Bluhm B."/>
            <person name="Cannon C."/>
            <person name="Castanera R."/>
            <person name="Culley D."/>
            <person name="Daum C."/>
            <person name="Ezra D."/>
            <person name="Gonzalez J."/>
            <person name="Henrissat B."/>
            <person name="Kuo A."/>
            <person name="Liang C."/>
            <person name="Lipzen A."/>
            <person name="Lutzoni F."/>
            <person name="Magnuson J."/>
            <person name="Mondo S."/>
            <person name="Nolan M."/>
            <person name="Ohm R."/>
            <person name="Pangilinan J."/>
            <person name="Park H.-J."/>
            <person name="Ramirez L."/>
            <person name="Alfaro M."/>
            <person name="Sun H."/>
            <person name="Tritt A."/>
            <person name="Yoshinaga Y."/>
            <person name="Zwiers L.-H."/>
            <person name="Turgeon B."/>
            <person name="Goodwin S."/>
            <person name="Spatafora J."/>
            <person name="Crous P."/>
            <person name="Grigoriev I."/>
        </authorList>
    </citation>
    <scope>NUCLEOTIDE SEQUENCE</scope>
    <source>
        <strain evidence="8">CBS 122681</strain>
    </source>
</reference>
<feature type="compositionally biased region" description="Basic and acidic residues" evidence="6">
    <location>
        <begin position="364"/>
        <end position="386"/>
    </location>
</feature>
<evidence type="ECO:0000256" key="4">
    <source>
        <dbReference type="ARBA" id="ARBA00023163"/>
    </source>
</evidence>
<keyword evidence="4" id="KW-0804">Transcription</keyword>
<dbReference type="GO" id="GO:0005634">
    <property type="term" value="C:nucleus"/>
    <property type="evidence" value="ECO:0007669"/>
    <property type="project" value="UniProtKB-SubCell"/>
</dbReference>
<evidence type="ECO:0000313" key="8">
    <source>
        <dbReference type="EMBL" id="KAF2658371.1"/>
    </source>
</evidence>